<sequence>MESSSSSSPHYSLSFSDYLTLYLLRPVFAVAFVLSLILLGWWLAWKLVLVHVPLVQEIFGLRKKTFKPKPPTRRLSKIYGSMNAQKHASAGGGGNMLTLPL</sequence>
<comment type="caution">
    <text evidence="2">The sequence shown here is derived from an EMBL/GenBank/DDBJ whole genome shotgun (WGS) entry which is preliminary data.</text>
</comment>
<keyword evidence="3" id="KW-1185">Reference proteome</keyword>
<evidence type="ECO:0000313" key="3">
    <source>
        <dbReference type="Proteomes" id="UP000516437"/>
    </source>
</evidence>
<accession>A0A6A1UYH2</accession>
<dbReference type="Proteomes" id="UP000516437">
    <property type="component" value="Chromosome 7"/>
</dbReference>
<gene>
    <name evidence="2" type="ORF">CJ030_MR7G010637</name>
</gene>
<keyword evidence="1" id="KW-0472">Membrane</keyword>
<dbReference type="InterPro" id="IPR031851">
    <property type="entry name" value="DUF4750"/>
</dbReference>
<evidence type="ECO:0000256" key="1">
    <source>
        <dbReference type="SAM" id="Phobius"/>
    </source>
</evidence>
<proteinExistence type="predicted"/>
<dbReference type="EMBL" id="RXIC02000025">
    <property type="protein sequence ID" value="KAB1205422.1"/>
    <property type="molecule type" value="Genomic_DNA"/>
</dbReference>
<dbReference type="PANTHER" id="PTHR37192">
    <property type="entry name" value="TRANSMEMBRANE PROTEIN"/>
    <property type="match status" value="1"/>
</dbReference>
<dbReference type="PANTHER" id="PTHR37192:SF2">
    <property type="entry name" value="TRANSMEMBRANE PROTEIN"/>
    <property type="match status" value="1"/>
</dbReference>
<dbReference type="Pfam" id="PF15938">
    <property type="entry name" value="DUF4750"/>
    <property type="match status" value="1"/>
</dbReference>
<protein>
    <submittedName>
        <fullName evidence="2">Uncharacterized protein</fullName>
    </submittedName>
</protein>
<reference evidence="2 3" key="1">
    <citation type="journal article" date="2019" name="Plant Biotechnol. J.">
        <title>The red bayberry genome and genetic basis of sex determination.</title>
        <authorList>
            <person name="Jia H.M."/>
            <person name="Jia H.J."/>
            <person name="Cai Q.L."/>
            <person name="Wang Y."/>
            <person name="Zhao H.B."/>
            <person name="Yang W.F."/>
            <person name="Wang G.Y."/>
            <person name="Li Y.H."/>
            <person name="Zhan D.L."/>
            <person name="Shen Y.T."/>
            <person name="Niu Q.F."/>
            <person name="Chang L."/>
            <person name="Qiu J."/>
            <person name="Zhao L."/>
            <person name="Xie H.B."/>
            <person name="Fu W.Y."/>
            <person name="Jin J."/>
            <person name="Li X.W."/>
            <person name="Jiao Y."/>
            <person name="Zhou C.C."/>
            <person name="Tu T."/>
            <person name="Chai C.Y."/>
            <person name="Gao J.L."/>
            <person name="Fan L.J."/>
            <person name="van de Weg E."/>
            <person name="Wang J.Y."/>
            <person name="Gao Z.S."/>
        </authorList>
    </citation>
    <scope>NUCLEOTIDE SEQUENCE [LARGE SCALE GENOMIC DNA]</scope>
    <source>
        <tissue evidence="2">Leaves</tissue>
    </source>
</reference>
<feature type="transmembrane region" description="Helical" evidence="1">
    <location>
        <begin position="20"/>
        <end position="44"/>
    </location>
</feature>
<dbReference type="OrthoDB" id="1931171at2759"/>
<evidence type="ECO:0000313" key="2">
    <source>
        <dbReference type="EMBL" id="KAB1205422.1"/>
    </source>
</evidence>
<name>A0A6A1UYH2_9ROSI</name>
<dbReference type="AlphaFoldDB" id="A0A6A1UYH2"/>
<organism evidence="2 3">
    <name type="scientific">Morella rubra</name>
    <name type="common">Chinese bayberry</name>
    <dbReference type="NCBI Taxonomy" id="262757"/>
    <lineage>
        <taxon>Eukaryota</taxon>
        <taxon>Viridiplantae</taxon>
        <taxon>Streptophyta</taxon>
        <taxon>Embryophyta</taxon>
        <taxon>Tracheophyta</taxon>
        <taxon>Spermatophyta</taxon>
        <taxon>Magnoliopsida</taxon>
        <taxon>eudicotyledons</taxon>
        <taxon>Gunneridae</taxon>
        <taxon>Pentapetalae</taxon>
        <taxon>rosids</taxon>
        <taxon>fabids</taxon>
        <taxon>Fagales</taxon>
        <taxon>Myricaceae</taxon>
        <taxon>Morella</taxon>
    </lineage>
</organism>
<keyword evidence="1" id="KW-0812">Transmembrane</keyword>
<keyword evidence="1" id="KW-1133">Transmembrane helix</keyword>